<name>A0A381J788_9CLOT</name>
<dbReference type="AlphaFoldDB" id="A0A381J788"/>
<accession>A0A381J788</accession>
<evidence type="ECO:0000313" key="1">
    <source>
        <dbReference type="EMBL" id="SUY47154.1"/>
    </source>
</evidence>
<dbReference type="Proteomes" id="UP000254664">
    <property type="component" value="Unassembled WGS sequence"/>
</dbReference>
<dbReference type="EMBL" id="UFWZ01000001">
    <property type="protein sequence ID" value="SUY47154.1"/>
    <property type="molecule type" value="Genomic_DNA"/>
</dbReference>
<keyword evidence="2" id="KW-1185">Reference proteome</keyword>
<organism evidence="1 2">
    <name type="scientific">Clostridium putrefaciens</name>
    <dbReference type="NCBI Taxonomy" id="99675"/>
    <lineage>
        <taxon>Bacteria</taxon>
        <taxon>Bacillati</taxon>
        <taxon>Bacillota</taxon>
        <taxon>Clostridia</taxon>
        <taxon>Eubacteriales</taxon>
        <taxon>Clostridiaceae</taxon>
        <taxon>Clostridium</taxon>
    </lineage>
</organism>
<dbReference type="RefSeq" id="WP_172556291.1">
    <property type="nucleotide sequence ID" value="NZ_UFWZ01000001.1"/>
</dbReference>
<proteinExistence type="predicted"/>
<protein>
    <submittedName>
        <fullName evidence="1">Uncharacterized protein</fullName>
    </submittedName>
</protein>
<sequence length="46" mass="5290">MVSTNIILNENTKTISSRNTNCICNINVNRNTNCRCNIKVNRNSQY</sequence>
<evidence type="ECO:0000313" key="2">
    <source>
        <dbReference type="Proteomes" id="UP000254664"/>
    </source>
</evidence>
<gene>
    <name evidence="1" type="ORF">NCTC9836_01481</name>
</gene>
<reference evidence="1 2" key="1">
    <citation type="submission" date="2018-06" db="EMBL/GenBank/DDBJ databases">
        <authorList>
            <consortium name="Pathogen Informatics"/>
            <person name="Doyle S."/>
        </authorList>
    </citation>
    <scope>NUCLEOTIDE SEQUENCE [LARGE SCALE GENOMIC DNA]</scope>
    <source>
        <strain evidence="1 2">NCTC9836</strain>
    </source>
</reference>